<comment type="caution">
    <text evidence="1">The sequence shown here is derived from an EMBL/GenBank/DDBJ whole genome shotgun (WGS) entry which is preliminary data.</text>
</comment>
<dbReference type="Proteomes" id="UP000253094">
    <property type="component" value="Unassembled WGS sequence"/>
</dbReference>
<evidence type="ECO:0000313" key="2">
    <source>
        <dbReference type="Proteomes" id="UP000253094"/>
    </source>
</evidence>
<name>A0A367FR52_9ACTN</name>
<sequence length="145" mass="16313">MSPPGVSVDLNYYRTLIAVAEDCPVRSAVVPEGRGGRRTVAVVQYEMLAGRPYVYTQEDVLFESWVRRQDMPDISEERRAALRDEFFSRSQACLRASPLPKQYGWGLAFDAEGRVALCPMESGEYAALLEDEGTTVLKAMRSRRT</sequence>
<dbReference type="InterPro" id="IPR046155">
    <property type="entry name" value="DUF6157"/>
</dbReference>
<reference evidence="1 2" key="1">
    <citation type="submission" date="2018-06" db="EMBL/GenBank/DDBJ databases">
        <title>Sphaerisporangium craniellae sp. nov., isolated from a marine sponge in the South China Sea.</title>
        <authorList>
            <person name="Li L."/>
        </authorList>
    </citation>
    <scope>NUCLEOTIDE SEQUENCE [LARGE SCALE GENOMIC DNA]</scope>
    <source>
        <strain evidence="1 2">CCTCC AA 208026</strain>
    </source>
</reference>
<protein>
    <submittedName>
        <fullName evidence="1">Uncharacterized protein</fullName>
    </submittedName>
</protein>
<dbReference type="EMBL" id="QOIL01000003">
    <property type="protein sequence ID" value="RCG32322.1"/>
    <property type="molecule type" value="Genomic_DNA"/>
</dbReference>
<accession>A0A367FR52</accession>
<gene>
    <name evidence="1" type="ORF">DQ384_07450</name>
</gene>
<dbReference type="OrthoDB" id="2361182at2"/>
<dbReference type="Pfam" id="PF19654">
    <property type="entry name" value="DUF6157"/>
    <property type="match status" value="1"/>
</dbReference>
<keyword evidence="2" id="KW-1185">Reference proteome</keyword>
<dbReference type="AlphaFoldDB" id="A0A367FR52"/>
<evidence type="ECO:0000313" key="1">
    <source>
        <dbReference type="EMBL" id="RCG32322.1"/>
    </source>
</evidence>
<proteinExistence type="predicted"/>
<organism evidence="1 2">
    <name type="scientific">Sphaerisporangium album</name>
    <dbReference type="NCBI Taxonomy" id="509200"/>
    <lineage>
        <taxon>Bacteria</taxon>
        <taxon>Bacillati</taxon>
        <taxon>Actinomycetota</taxon>
        <taxon>Actinomycetes</taxon>
        <taxon>Streptosporangiales</taxon>
        <taxon>Streptosporangiaceae</taxon>
        <taxon>Sphaerisporangium</taxon>
    </lineage>
</organism>